<evidence type="ECO:0000313" key="2">
    <source>
        <dbReference type="EMBL" id="CAF4272572.1"/>
    </source>
</evidence>
<organism evidence="2 3">
    <name type="scientific">Adineta steineri</name>
    <dbReference type="NCBI Taxonomy" id="433720"/>
    <lineage>
        <taxon>Eukaryota</taxon>
        <taxon>Metazoa</taxon>
        <taxon>Spiralia</taxon>
        <taxon>Gnathifera</taxon>
        <taxon>Rotifera</taxon>
        <taxon>Eurotatoria</taxon>
        <taxon>Bdelloidea</taxon>
        <taxon>Adinetida</taxon>
        <taxon>Adinetidae</taxon>
        <taxon>Adineta</taxon>
    </lineage>
</organism>
<proteinExistence type="predicted"/>
<evidence type="ECO:0000313" key="3">
    <source>
        <dbReference type="Proteomes" id="UP000663844"/>
    </source>
</evidence>
<sequence>HFKRRNLASTNEPETTTPFGVSGAGTQPSGPSEPVKIQYQL</sequence>
<evidence type="ECO:0000256" key="1">
    <source>
        <dbReference type="SAM" id="MobiDB-lite"/>
    </source>
</evidence>
<reference evidence="2" key="1">
    <citation type="submission" date="2021-02" db="EMBL/GenBank/DDBJ databases">
        <authorList>
            <person name="Nowell W R."/>
        </authorList>
    </citation>
    <scope>NUCLEOTIDE SEQUENCE</scope>
</reference>
<feature type="region of interest" description="Disordered" evidence="1">
    <location>
        <begin position="1"/>
        <end position="41"/>
    </location>
</feature>
<accession>A0A820G5X3</accession>
<dbReference type="EMBL" id="CAJOAZ010013846">
    <property type="protein sequence ID" value="CAF4272572.1"/>
    <property type="molecule type" value="Genomic_DNA"/>
</dbReference>
<protein>
    <submittedName>
        <fullName evidence="2">Uncharacterized protein</fullName>
    </submittedName>
</protein>
<gene>
    <name evidence="2" type="ORF">OXD698_LOCUS44594</name>
</gene>
<name>A0A820G5X3_9BILA</name>
<dbReference type="AlphaFoldDB" id="A0A820G5X3"/>
<dbReference type="Proteomes" id="UP000663844">
    <property type="component" value="Unassembled WGS sequence"/>
</dbReference>
<feature type="non-terminal residue" evidence="2">
    <location>
        <position position="1"/>
    </location>
</feature>
<comment type="caution">
    <text evidence="2">The sequence shown here is derived from an EMBL/GenBank/DDBJ whole genome shotgun (WGS) entry which is preliminary data.</text>
</comment>
<feature type="compositionally biased region" description="Polar residues" evidence="1">
    <location>
        <begin position="7"/>
        <end position="30"/>
    </location>
</feature>